<evidence type="ECO:0000256" key="8">
    <source>
        <dbReference type="ARBA" id="ARBA00048779"/>
    </source>
</evidence>
<keyword evidence="7" id="KW-0642">Proline metabolism</keyword>
<comment type="cofactor">
    <cofactor evidence="9">
        <name>FAD</name>
        <dbReference type="ChEBI" id="CHEBI:57692"/>
    </cofactor>
    <text evidence="9">Binds 1 FAD per subunit.</text>
</comment>
<dbReference type="InterPro" id="IPR002872">
    <property type="entry name" value="Proline_DH_dom"/>
</dbReference>
<dbReference type="SUPFAM" id="SSF51730">
    <property type="entry name" value="FAD-linked oxidoreductase"/>
    <property type="match status" value="1"/>
</dbReference>
<keyword evidence="4 9" id="KW-0547">Nucleotide-binding</keyword>
<dbReference type="PIRSF" id="PIRSF000196">
    <property type="entry name" value="Pro_dehydrog"/>
    <property type="match status" value="1"/>
</dbReference>
<evidence type="ECO:0000256" key="4">
    <source>
        <dbReference type="ARBA" id="ARBA00022741"/>
    </source>
</evidence>
<dbReference type="OrthoDB" id="9773461at2"/>
<comment type="pathway">
    <text evidence="1">Amino-acid degradation; L-proline degradation into L-glutamate; L-glutamate from L-proline: step 1/2.</text>
</comment>
<accession>A0A127PMK8</accession>
<dbReference type="PANTHER" id="PTHR13914:SF0">
    <property type="entry name" value="PROLINE DEHYDROGENASE 1, MITOCHONDRIAL"/>
    <property type="match status" value="1"/>
</dbReference>
<name>A0A127PMK8_9BURK</name>
<evidence type="ECO:0000259" key="10">
    <source>
        <dbReference type="Pfam" id="PF01619"/>
    </source>
</evidence>
<sequence length="326" mass="35590">MVTQTSVFGAQSTSEKLPLLAADALRKIARDEGLKAQIENDPVLFGILKRAADRYIGGSTLAQCIQTIQNVNALGHAATADYMGESTRNEAKAVAETEKFLELNTAIQAHDLNCTISLDLSHIGLAVDPALGIANAAKIALAARAIGREVIISMEGSERTDAILAAHAELCREFDNVGITLQARLLRTAADIQSVLQRPGKIRLVKGAYDEPESLAHPRVSDGLTTAFREYTQTLLASEHECSIGTHDSQQLEWAHAFIQSQDLSTKHFEFETLLGLGPEQSARMRELGLPTRQYIVYGSEWFLYVCHRIAEDPPRLFQALADVIG</sequence>
<keyword evidence="3" id="KW-0285">Flavoprotein</keyword>
<dbReference type="InterPro" id="IPR015659">
    <property type="entry name" value="Proline_oxidase"/>
</dbReference>
<dbReference type="EMBL" id="CP013235">
    <property type="protein sequence ID" value="AMP08910.1"/>
    <property type="molecule type" value="Genomic_DNA"/>
</dbReference>
<proteinExistence type="predicted"/>
<dbReference type="Proteomes" id="UP000071778">
    <property type="component" value="Chromosome"/>
</dbReference>
<evidence type="ECO:0000256" key="7">
    <source>
        <dbReference type="ARBA" id="ARBA00023062"/>
    </source>
</evidence>
<evidence type="ECO:0000256" key="5">
    <source>
        <dbReference type="ARBA" id="ARBA00022827"/>
    </source>
</evidence>
<dbReference type="EC" id="1.5.5.2" evidence="2"/>
<feature type="binding site" evidence="9">
    <location>
        <begin position="246"/>
        <end position="247"/>
    </location>
    <ligand>
        <name>FAD</name>
        <dbReference type="ChEBI" id="CHEBI:57692"/>
    </ligand>
</feature>
<dbReference type="Gene3D" id="3.20.20.220">
    <property type="match status" value="1"/>
</dbReference>
<evidence type="ECO:0000256" key="3">
    <source>
        <dbReference type="ARBA" id="ARBA00022630"/>
    </source>
</evidence>
<dbReference type="InterPro" id="IPR029041">
    <property type="entry name" value="FAD-linked_oxidoreductase-like"/>
</dbReference>
<keyword evidence="6" id="KW-0560">Oxidoreductase</keyword>
<dbReference type="RefSeq" id="WP_061532586.1">
    <property type="nucleotide sequence ID" value="NZ_CP013233.1"/>
</dbReference>
<evidence type="ECO:0000313" key="12">
    <source>
        <dbReference type="Proteomes" id="UP000071778"/>
    </source>
</evidence>
<dbReference type="InterPro" id="IPR008219">
    <property type="entry name" value="PRODH_bac_arc"/>
</dbReference>
<dbReference type="GO" id="GO:0010133">
    <property type="term" value="P:L-proline catabolic process to L-glutamate"/>
    <property type="evidence" value="ECO:0007669"/>
    <property type="project" value="UniProtKB-UniPathway"/>
</dbReference>
<evidence type="ECO:0000256" key="6">
    <source>
        <dbReference type="ARBA" id="ARBA00023002"/>
    </source>
</evidence>
<gene>
    <name evidence="11" type="ORF">CAter282_1116</name>
</gene>
<dbReference type="PANTHER" id="PTHR13914">
    <property type="entry name" value="PROLINE OXIDASE"/>
    <property type="match status" value="1"/>
</dbReference>
<evidence type="ECO:0000256" key="9">
    <source>
        <dbReference type="PIRSR" id="PIRSR000196-2"/>
    </source>
</evidence>
<dbReference type="PATRIC" id="fig|279058.17.peg.1207"/>
<feature type="binding site" evidence="9">
    <location>
        <begin position="206"/>
        <end position="208"/>
    </location>
    <ligand>
        <name>FAD</name>
        <dbReference type="ChEBI" id="CHEBI:57692"/>
    </ligand>
</feature>
<organism evidence="11 12">
    <name type="scientific">Collimonas arenae</name>
    <dbReference type="NCBI Taxonomy" id="279058"/>
    <lineage>
        <taxon>Bacteria</taxon>
        <taxon>Pseudomonadati</taxon>
        <taxon>Pseudomonadota</taxon>
        <taxon>Betaproteobacteria</taxon>
        <taxon>Burkholderiales</taxon>
        <taxon>Oxalobacteraceae</taxon>
        <taxon>Collimonas</taxon>
    </lineage>
</organism>
<reference evidence="11 12" key="1">
    <citation type="submission" date="2015-11" db="EMBL/GenBank/DDBJ databases">
        <title>Exploring the genomic traits of fungus-feeding bacterial genus Collimonas.</title>
        <authorList>
            <person name="Song C."/>
            <person name="Schmidt R."/>
            <person name="de Jager V."/>
            <person name="Krzyzanowska D."/>
            <person name="Jongedijk E."/>
            <person name="Cankar K."/>
            <person name="Beekwilder J."/>
            <person name="van Veen A."/>
            <person name="de Boer W."/>
            <person name="van Veen J.A."/>
            <person name="Garbeva P."/>
        </authorList>
    </citation>
    <scope>NUCLEOTIDE SEQUENCE [LARGE SCALE GENOMIC DNA]</scope>
    <source>
        <strain evidence="11 12">Ter282</strain>
    </source>
</reference>
<keyword evidence="5 9" id="KW-0274">FAD</keyword>
<keyword evidence="12" id="KW-1185">Reference proteome</keyword>
<evidence type="ECO:0000313" key="11">
    <source>
        <dbReference type="EMBL" id="AMP08910.1"/>
    </source>
</evidence>
<feature type="binding site" evidence="9">
    <location>
        <position position="154"/>
    </location>
    <ligand>
        <name>FAD</name>
        <dbReference type="ChEBI" id="CHEBI:57692"/>
    </ligand>
</feature>
<feature type="domain" description="Proline dehydrogenase" evidence="10">
    <location>
        <begin position="64"/>
        <end position="300"/>
    </location>
</feature>
<feature type="binding site" evidence="9">
    <location>
        <position position="182"/>
    </location>
    <ligand>
        <name>FAD</name>
        <dbReference type="ChEBI" id="CHEBI:57692"/>
    </ligand>
</feature>
<dbReference type="UniPathway" id="UPA00261">
    <property type="reaction ID" value="UER00373"/>
</dbReference>
<dbReference type="GO" id="GO:0004657">
    <property type="term" value="F:proline dehydrogenase activity"/>
    <property type="evidence" value="ECO:0007669"/>
    <property type="project" value="UniProtKB-EC"/>
</dbReference>
<comment type="catalytic activity">
    <reaction evidence="8">
        <text>L-proline + a quinone = (S)-1-pyrroline-5-carboxylate + a quinol + H(+)</text>
        <dbReference type="Rhea" id="RHEA:23784"/>
        <dbReference type="ChEBI" id="CHEBI:15378"/>
        <dbReference type="ChEBI" id="CHEBI:17388"/>
        <dbReference type="ChEBI" id="CHEBI:24646"/>
        <dbReference type="ChEBI" id="CHEBI:60039"/>
        <dbReference type="ChEBI" id="CHEBI:132124"/>
        <dbReference type="EC" id="1.5.5.2"/>
    </reaction>
</comment>
<evidence type="ECO:0000256" key="1">
    <source>
        <dbReference type="ARBA" id="ARBA00004739"/>
    </source>
</evidence>
<protein>
    <recommendedName>
        <fullName evidence="2">proline dehydrogenase</fullName>
        <ecNumber evidence="2">1.5.5.2</ecNumber>
    </recommendedName>
</protein>
<evidence type="ECO:0000256" key="2">
    <source>
        <dbReference type="ARBA" id="ARBA00012695"/>
    </source>
</evidence>
<dbReference type="GO" id="GO:0000166">
    <property type="term" value="F:nucleotide binding"/>
    <property type="evidence" value="ECO:0007669"/>
    <property type="project" value="UniProtKB-KW"/>
</dbReference>
<dbReference type="AlphaFoldDB" id="A0A127PMK8"/>
<dbReference type="Pfam" id="PF01619">
    <property type="entry name" value="Pro_dh"/>
    <property type="match status" value="1"/>
</dbReference>